<dbReference type="Pfam" id="PF07729">
    <property type="entry name" value="FCD"/>
    <property type="match status" value="1"/>
</dbReference>
<comment type="caution">
    <text evidence="5">The sequence shown here is derived from an EMBL/GenBank/DDBJ whole genome shotgun (WGS) entry which is preliminary data.</text>
</comment>
<dbReference type="Gene3D" id="1.10.10.10">
    <property type="entry name" value="Winged helix-like DNA-binding domain superfamily/Winged helix DNA-binding domain"/>
    <property type="match status" value="1"/>
</dbReference>
<dbReference type="Pfam" id="PF00392">
    <property type="entry name" value="GntR"/>
    <property type="match status" value="1"/>
</dbReference>
<dbReference type="PANTHER" id="PTHR43537">
    <property type="entry name" value="TRANSCRIPTIONAL REGULATOR, GNTR FAMILY"/>
    <property type="match status" value="1"/>
</dbReference>
<feature type="domain" description="HTH gntR-type" evidence="4">
    <location>
        <begin position="7"/>
        <end position="74"/>
    </location>
</feature>
<dbReference type="SUPFAM" id="SSF46785">
    <property type="entry name" value="Winged helix' DNA-binding domain"/>
    <property type="match status" value="1"/>
</dbReference>
<protein>
    <submittedName>
        <fullName evidence="5">GntR family transcriptional regulator</fullName>
    </submittedName>
</protein>
<dbReference type="CDD" id="cd07377">
    <property type="entry name" value="WHTH_GntR"/>
    <property type="match status" value="1"/>
</dbReference>
<reference evidence="5" key="2">
    <citation type="journal article" date="2021" name="PeerJ">
        <title>Extensive microbial diversity within the chicken gut microbiome revealed by metagenomics and culture.</title>
        <authorList>
            <person name="Gilroy R."/>
            <person name="Ravi A."/>
            <person name="Getino M."/>
            <person name="Pursley I."/>
            <person name="Horton D.L."/>
            <person name="Alikhan N.F."/>
            <person name="Baker D."/>
            <person name="Gharbi K."/>
            <person name="Hall N."/>
            <person name="Watson M."/>
            <person name="Adriaenssens E.M."/>
            <person name="Foster-Nyarko E."/>
            <person name="Jarju S."/>
            <person name="Secka A."/>
            <person name="Antonio M."/>
            <person name="Oren A."/>
            <person name="Chaudhuri R.R."/>
            <person name="La Ragione R."/>
            <person name="Hildebrand F."/>
            <person name="Pallen M.J."/>
        </authorList>
    </citation>
    <scope>NUCLEOTIDE SEQUENCE</scope>
    <source>
        <strain evidence="5">CHK188-20938</strain>
    </source>
</reference>
<dbReference type="SMART" id="SM00895">
    <property type="entry name" value="FCD"/>
    <property type="match status" value="1"/>
</dbReference>
<evidence type="ECO:0000256" key="1">
    <source>
        <dbReference type="ARBA" id="ARBA00023015"/>
    </source>
</evidence>
<accession>A0A9D1P1M5</accession>
<dbReference type="Proteomes" id="UP000824169">
    <property type="component" value="Unassembled WGS sequence"/>
</dbReference>
<keyword evidence="1" id="KW-0805">Transcription regulation</keyword>
<reference evidence="5" key="1">
    <citation type="submission" date="2020-10" db="EMBL/GenBank/DDBJ databases">
        <authorList>
            <person name="Gilroy R."/>
        </authorList>
    </citation>
    <scope>NUCLEOTIDE SEQUENCE</scope>
    <source>
        <strain evidence="5">CHK188-20938</strain>
    </source>
</reference>
<dbReference type="PRINTS" id="PR00033">
    <property type="entry name" value="HTHASNC"/>
</dbReference>
<evidence type="ECO:0000313" key="5">
    <source>
        <dbReference type="EMBL" id="HIV24841.1"/>
    </source>
</evidence>
<organism evidence="5 6">
    <name type="scientific">Candidatus Scatomonas pullistercoris</name>
    <dbReference type="NCBI Taxonomy" id="2840920"/>
    <lineage>
        <taxon>Bacteria</taxon>
        <taxon>Bacillati</taxon>
        <taxon>Bacillota</taxon>
        <taxon>Clostridia</taxon>
        <taxon>Lachnospirales</taxon>
        <taxon>Lachnospiraceae</taxon>
        <taxon>Lachnospiraceae incertae sedis</taxon>
        <taxon>Candidatus Scatomonas</taxon>
    </lineage>
</organism>
<dbReference type="PRINTS" id="PR00035">
    <property type="entry name" value="HTHGNTR"/>
</dbReference>
<dbReference type="GO" id="GO:0043565">
    <property type="term" value="F:sequence-specific DNA binding"/>
    <property type="evidence" value="ECO:0007669"/>
    <property type="project" value="InterPro"/>
</dbReference>
<evidence type="ECO:0000256" key="3">
    <source>
        <dbReference type="ARBA" id="ARBA00023163"/>
    </source>
</evidence>
<evidence type="ECO:0000259" key="4">
    <source>
        <dbReference type="PROSITE" id="PS50949"/>
    </source>
</evidence>
<dbReference type="AlphaFoldDB" id="A0A9D1P1M5"/>
<keyword evidence="2" id="KW-0238">DNA-binding</keyword>
<dbReference type="EMBL" id="DVOO01000011">
    <property type="protein sequence ID" value="HIV24841.1"/>
    <property type="molecule type" value="Genomic_DNA"/>
</dbReference>
<dbReference type="GO" id="GO:0003700">
    <property type="term" value="F:DNA-binding transcription factor activity"/>
    <property type="evidence" value="ECO:0007669"/>
    <property type="project" value="InterPro"/>
</dbReference>
<dbReference type="SMART" id="SM00345">
    <property type="entry name" value="HTH_GNTR"/>
    <property type="match status" value="1"/>
</dbReference>
<dbReference type="InterPro" id="IPR036390">
    <property type="entry name" value="WH_DNA-bd_sf"/>
</dbReference>
<dbReference type="InterPro" id="IPR008920">
    <property type="entry name" value="TF_FadR/GntR_C"/>
</dbReference>
<dbReference type="SUPFAM" id="SSF48008">
    <property type="entry name" value="GntR ligand-binding domain-like"/>
    <property type="match status" value="1"/>
</dbReference>
<evidence type="ECO:0000256" key="2">
    <source>
        <dbReference type="ARBA" id="ARBA00023125"/>
    </source>
</evidence>
<dbReference type="PANTHER" id="PTHR43537:SF24">
    <property type="entry name" value="GLUCONATE OPERON TRANSCRIPTIONAL REPRESSOR"/>
    <property type="match status" value="1"/>
</dbReference>
<dbReference type="InterPro" id="IPR000485">
    <property type="entry name" value="AsnC-type_HTH_dom"/>
</dbReference>
<dbReference type="InterPro" id="IPR000524">
    <property type="entry name" value="Tscrpt_reg_HTH_GntR"/>
</dbReference>
<name>A0A9D1P1M5_9FIRM</name>
<proteinExistence type="predicted"/>
<sequence>MKEYPYMPLRDVVFHTLRRAIMQGDLKPGERLMEIKLANRLGVSRTPIREAIRMLELEGLVTMVPRKGAQVAEITEKDLKDVLEVRIGLEELAVKFVCQRINDEQLEELRRAAGSFEDAVRSEDLTRLAEADVDFHDLIYKATGNERLVQLLNNIREQMYRYRVEYLKDEEIRSSLIQEHNQLWQALKDRDEKKAARITQEHIERQQEYILDNIMGSEKKSE</sequence>
<gene>
    <name evidence="5" type="ORF">IAB71_03495</name>
</gene>
<dbReference type="InterPro" id="IPR011711">
    <property type="entry name" value="GntR_C"/>
</dbReference>
<keyword evidence="3" id="KW-0804">Transcription</keyword>
<dbReference type="InterPro" id="IPR036388">
    <property type="entry name" value="WH-like_DNA-bd_sf"/>
</dbReference>
<dbReference type="Gene3D" id="1.20.120.530">
    <property type="entry name" value="GntR ligand-binding domain-like"/>
    <property type="match status" value="1"/>
</dbReference>
<evidence type="ECO:0000313" key="6">
    <source>
        <dbReference type="Proteomes" id="UP000824169"/>
    </source>
</evidence>
<dbReference type="PROSITE" id="PS50949">
    <property type="entry name" value="HTH_GNTR"/>
    <property type="match status" value="1"/>
</dbReference>